<accession>A0A9Q1GLM6</accession>
<evidence type="ECO:0000313" key="3">
    <source>
        <dbReference type="Proteomes" id="UP001153076"/>
    </source>
</evidence>
<sequence>MHGPRLCDNIWSGLWMIWSGGFVTLFHRSSSMGIASSFRQQLLNVWFYGHTTQFDAYERPTFPRIMSWSKVYHGCRFDVFELVIKIKEREEEEREEPIVRDFMETDEFQCYVKDAERLHRVRDCLHLERDEHAITRAELDLCRARVLKLEAMLHNVADEQKRESLRQQMLKLRETSTKIQQRKWILWALIQGKFMTMLLGQIQPQGCAKLECM</sequence>
<proteinExistence type="predicted"/>
<organism evidence="2 3">
    <name type="scientific">Carnegiea gigantea</name>
    <dbReference type="NCBI Taxonomy" id="171969"/>
    <lineage>
        <taxon>Eukaryota</taxon>
        <taxon>Viridiplantae</taxon>
        <taxon>Streptophyta</taxon>
        <taxon>Embryophyta</taxon>
        <taxon>Tracheophyta</taxon>
        <taxon>Spermatophyta</taxon>
        <taxon>Magnoliopsida</taxon>
        <taxon>eudicotyledons</taxon>
        <taxon>Gunneridae</taxon>
        <taxon>Pentapetalae</taxon>
        <taxon>Caryophyllales</taxon>
        <taxon>Cactineae</taxon>
        <taxon>Cactaceae</taxon>
        <taxon>Cactoideae</taxon>
        <taxon>Echinocereeae</taxon>
        <taxon>Carnegiea</taxon>
    </lineage>
</organism>
<dbReference type="EMBL" id="JAKOGI010002582">
    <property type="protein sequence ID" value="KAJ8421709.1"/>
    <property type="molecule type" value="Genomic_DNA"/>
</dbReference>
<evidence type="ECO:0000256" key="1">
    <source>
        <dbReference type="SAM" id="Coils"/>
    </source>
</evidence>
<keyword evidence="3" id="KW-1185">Reference proteome</keyword>
<name>A0A9Q1GLM6_9CARY</name>
<feature type="coiled-coil region" evidence="1">
    <location>
        <begin position="155"/>
        <end position="182"/>
    </location>
</feature>
<evidence type="ECO:0000313" key="2">
    <source>
        <dbReference type="EMBL" id="KAJ8421709.1"/>
    </source>
</evidence>
<gene>
    <name evidence="2" type="ORF">Cgig2_032907</name>
</gene>
<protein>
    <submittedName>
        <fullName evidence="2">Uncharacterized protein</fullName>
    </submittedName>
</protein>
<keyword evidence="1" id="KW-0175">Coiled coil</keyword>
<dbReference type="AlphaFoldDB" id="A0A9Q1GLM6"/>
<reference evidence="2" key="1">
    <citation type="submission" date="2022-04" db="EMBL/GenBank/DDBJ databases">
        <title>Carnegiea gigantea Genome sequencing and assembly v2.</title>
        <authorList>
            <person name="Copetti D."/>
            <person name="Sanderson M.J."/>
            <person name="Burquez A."/>
            <person name="Wojciechowski M.F."/>
        </authorList>
    </citation>
    <scope>NUCLEOTIDE SEQUENCE</scope>
    <source>
        <strain evidence="2">SGP5-SGP5p</strain>
        <tissue evidence="2">Aerial part</tissue>
    </source>
</reference>
<dbReference type="Proteomes" id="UP001153076">
    <property type="component" value="Unassembled WGS sequence"/>
</dbReference>
<comment type="caution">
    <text evidence="2">The sequence shown here is derived from an EMBL/GenBank/DDBJ whole genome shotgun (WGS) entry which is preliminary data.</text>
</comment>